<dbReference type="EMBL" id="JAAKYA010000047">
    <property type="protein sequence ID" value="NGO39133.1"/>
    <property type="molecule type" value="Genomic_DNA"/>
</dbReference>
<evidence type="ECO:0000313" key="2">
    <source>
        <dbReference type="Proteomes" id="UP000477311"/>
    </source>
</evidence>
<proteinExistence type="predicted"/>
<gene>
    <name evidence="1" type="ORF">G4L39_06935</name>
</gene>
<sequence>MPTLRSLAAITCLCLTSACLVSCLVDKSRRGLDCDTLAKAILATVHVGDSFIYDVANVVPIVDGASREARWLCYVFGGPPTSTTGAVGVFDSGGRLLHARELKGLYAYITNASVLTQGDSAVVSVLDASGTGFHAESLVVLTLSGGKLYETFRCSGLSWSMHSEFHDQEVELVFRNLYGDGTSELIRLVTSNRYACSVDQQNGKPLDTKRTAEVFEFEPKAHQYVLRFD</sequence>
<dbReference type="Proteomes" id="UP000477311">
    <property type="component" value="Unassembled WGS sequence"/>
</dbReference>
<comment type="caution">
    <text evidence="1">The sequence shown here is derived from an EMBL/GenBank/DDBJ whole genome shotgun (WGS) entry which is preliminary data.</text>
</comment>
<name>A0A6M1RN68_9BACT</name>
<accession>A0A6M1RN68</accession>
<evidence type="ECO:0000313" key="1">
    <source>
        <dbReference type="EMBL" id="NGO39133.1"/>
    </source>
</evidence>
<dbReference type="PROSITE" id="PS51257">
    <property type="entry name" value="PROKAR_LIPOPROTEIN"/>
    <property type="match status" value="1"/>
</dbReference>
<reference evidence="1 2" key="1">
    <citation type="submission" date="2020-02" db="EMBL/GenBank/DDBJ databases">
        <title>Draft genome sequence of Limisphaera ngatamarikiensis NGM72.4T, a thermophilic Verrucomicrobia grouped in subdivision 3.</title>
        <authorList>
            <person name="Carere C.R."/>
            <person name="Steen J."/>
            <person name="Hugenholtz P."/>
            <person name="Stott M.B."/>
        </authorList>
    </citation>
    <scope>NUCLEOTIDE SEQUENCE [LARGE SCALE GENOMIC DNA]</scope>
    <source>
        <strain evidence="1 2">NGM72.4</strain>
    </source>
</reference>
<organism evidence="1 2">
    <name type="scientific">Limisphaera ngatamarikiensis</name>
    <dbReference type="NCBI Taxonomy" id="1324935"/>
    <lineage>
        <taxon>Bacteria</taxon>
        <taxon>Pseudomonadati</taxon>
        <taxon>Verrucomicrobiota</taxon>
        <taxon>Verrucomicrobiia</taxon>
        <taxon>Limisphaerales</taxon>
        <taxon>Limisphaeraceae</taxon>
        <taxon>Limisphaera</taxon>
    </lineage>
</organism>
<protein>
    <submittedName>
        <fullName evidence="1">Uncharacterized protein</fullName>
    </submittedName>
</protein>
<dbReference type="AlphaFoldDB" id="A0A6M1RN68"/>
<keyword evidence="2" id="KW-1185">Reference proteome</keyword>
<dbReference type="RefSeq" id="WP_165106969.1">
    <property type="nucleotide sequence ID" value="NZ_JAAKYA010000047.1"/>
</dbReference>